<evidence type="ECO:0000256" key="1">
    <source>
        <dbReference type="SAM" id="Coils"/>
    </source>
</evidence>
<keyword evidence="4" id="KW-1185">Reference proteome</keyword>
<evidence type="ECO:0000259" key="2">
    <source>
        <dbReference type="Pfam" id="PF12770"/>
    </source>
</evidence>
<dbReference type="Pfam" id="PF12770">
    <property type="entry name" value="CHAT"/>
    <property type="match status" value="1"/>
</dbReference>
<feature type="coiled-coil region" evidence="1">
    <location>
        <begin position="677"/>
        <end position="728"/>
    </location>
</feature>
<reference evidence="3" key="1">
    <citation type="submission" date="2024-03" db="EMBL/GenBank/DDBJ databases">
        <authorList>
            <consortium name="ELIXIR-Norway"/>
            <consortium name="Elixir Norway"/>
        </authorList>
    </citation>
    <scope>NUCLEOTIDE SEQUENCE</scope>
</reference>
<keyword evidence="1" id="KW-0175">Coiled coil</keyword>
<evidence type="ECO:0000313" key="3">
    <source>
        <dbReference type="EMBL" id="CAK9861265.1"/>
    </source>
</evidence>
<evidence type="ECO:0000313" key="4">
    <source>
        <dbReference type="Proteomes" id="UP001497522"/>
    </source>
</evidence>
<gene>
    <name evidence="3" type="ORF">CSSPJE1EN2_LOCUS4260</name>
</gene>
<proteinExistence type="predicted"/>
<organism evidence="3 4">
    <name type="scientific">Sphagnum jensenii</name>
    <dbReference type="NCBI Taxonomy" id="128206"/>
    <lineage>
        <taxon>Eukaryota</taxon>
        <taxon>Viridiplantae</taxon>
        <taxon>Streptophyta</taxon>
        <taxon>Embryophyta</taxon>
        <taxon>Bryophyta</taxon>
        <taxon>Sphagnophytina</taxon>
        <taxon>Sphagnopsida</taxon>
        <taxon>Sphagnales</taxon>
        <taxon>Sphagnaceae</taxon>
        <taxon>Sphagnum</taxon>
    </lineage>
</organism>
<dbReference type="PANTHER" id="PTHR10098:SF111">
    <property type="entry name" value="CHAT DOMAIN-CONTAINING PROTEIN"/>
    <property type="match status" value="1"/>
</dbReference>
<accession>A0ABP1AFF8</accession>
<dbReference type="EMBL" id="OZ023712">
    <property type="protein sequence ID" value="CAK9861265.1"/>
    <property type="molecule type" value="Genomic_DNA"/>
</dbReference>
<name>A0ABP1AFF8_9BRYO</name>
<dbReference type="InterPro" id="IPR024983">
    <property type="entry name" value="CHAT_dom"/>
</dbReference>
<protein>
    <recommendedName>
        <fullName evidence="2">CHAT domain-containing protein</fullName>
    </recommendedName>
</protein>
<feature type="non-terminal residue" evidence="3">
    <location>
        <position position="1"/>
    </location>
</feature>
<dbReference type="PANTHER" id="PTHR10098">
    <property type="entry name" value="RAPSYN-RELATED"/>
    <property type="match status" value="1"/>
</dbReference>
<sequence>SEGGYEKCFRDESKWVNFTLSAALNIMHTQFRTEYRQSYESGTPEERYFLNAELCATEMLNSSETLGPNDHSRILSFMNLVRLYHEKDRKVMFLKQSSNVDVEEKALILQYAGNATQCYVKELLRRTKHDDYWVVAQGFCSDLYYMVQFHYFAKWIGSCACTPPTTCDIQFTARLQQLWNQSLMSEPSSVASSMSQNFWKQSLVWAERRVGKATYFQLAPNMLSTSAVQQTSEFDLSDDVAWNTLKSSRAACGPGTVVLEYFLSERNDLQFVYVLTKILSDVPFAAIRKPNSPEGEGYLIQSHTISVTPSLRMLQHCNERLKELDRDILDTKPGTIVAVGDPACKKRLKATGEEVNFIEKLFGKEHVKKVVGPEATPSEVLQWAKYPSENRVKQVVFHIAAHGIGQDDARKVKTGAIELAEPTASCQQNCDTGERSAMARAQDEENFDGDNVNFDETKLEDSCISMVDVKEEDQRSHGEVGGIRTGIVVPISKSAPGLLKSENISGCGFEWKAQMVVLSACDTARGEITGEGVLNLPRALMIAGVPCIVVSQWQVDDSSTYELMKGFYEHLRTGKDVSSSLRAAMLIMIKNRAKAHEWARFFVCGLPTVCLPTKLQGATSCNDEDYGTSSDTKAERRGKEVKVNVLDLTDWRIEHFYNYESSTCLECRMEYITNFANNDDVKTLKKLLAEVEKMEAKRNWTNEDLKELDKLSANNNSFMAKIEEQLKRSSGGEKLLASNLASRASTSASIQVVNNDWWQTIRAWGVSHPEAIRDWVISHVNWVVFHSEAIKVWGVPHPEAIREAIRDSRVPHPETILDWAIFHWLQTHSRAILDWFGSQTAGFPKCKLAHLVTIVEAMREWAVAHPGEGSHWEKFWFGFSPGEIPKWEMLHKEAVLEAVRNWGVPNPEAILYGVISDPAIRDWVILEWAVPHSEAIRDRKAIRDRIRDWADVARSDETFNSADFGGNVGVGTFQNQATSKFVDHSTVLKITQVFDKVITNAQQLPNSQNGGNSIKVVGRQDKTTNAYEFFFQSAECMSKVVGVGLEWAKVVVCMEFGSVKVLSINESAWRDIWHQVEENVVLNIDLADIKKEGLQQLQMLTAEEASKKFGVGVCPQGPDHNDGGTNAYFVEEERKDVAFYPLIWELTHYMAWNCKQHAGSESKNSGAHFLWGIRGPTTNSQSQGSSSNNQAGDDAIGNSWALANLWKVFSNVAIDPKKDKTLIVTVYLPEEIIFNPQNMVESQLDDRTKNASISSVLEFKFELHDTIRKITIETGTQCNLGECNPGDSAPESKDKRYLGYYQDDITISLSCTGKKSDGSQAARLLNQVTVANSKDKKRIECDTYGKSESSAKQKSRQFTGQATVNPGNMATLGVTFQGGRNQTNTLGDSTSHASTSEVTVANCVFGYKLHPTEQKASWKCNFVSEHNVSDYVQQGDDGASYRRLKSSGIFNTFWPFVVSSWGNLDHKDEACPYEFETKRDIISIQDEIKRRPIQAIQDHDQTPLFVPKPKRKLRHYSPFRPRKPTLADSQDFPVPEISTESQNLQQVYEKTMCVNIAMTHVIHEYKKLELDVQENKPDTGITIGVQGPPQVNAEIG</sequence>
<feature type="domain" description="CHAT" evidence="2">
    <location>
        <begin position="270"/>
        <end position="605"/>
    </location>
</feature>
<dbReference type="Proteomes" id="UP001497522">
    <property type="component" value="Chromosome 11"/>
</dbReference>